<feature type="compositionally biased region" description="Polar residues" evidence="1">
    <location>
        <begin position="35"/>
        <end position="44"/>
    </location>
</feature>
<dbReference type="Proteomes" id="UP000664169">
    <property type="component" value="Unassembled WGS sequence"/>
</dbReference>
<organism evidence="2 3">
    <name type="scientific">Gomphillus americanus</name>
    <dbReference type="NCBI Taxonomy" id="1940652"/>
    <lineage>
        <taxon>Eukaryota</taxon>
        <taxon>Fungi</taxon>
        <taxon>Dikarya</taxon>
        <taxon>Ascomycota</taxon>
        <taxon>Pezizomycotina</taxon>
        <taxon>Lecanoromycetes</taxon>
        <taxon>OSLEUM clade</taxon>
        <taxon>Ostropomycetidae</taxon>
        <taxon>Ostropales</taxon>
        <taxon>Graphidaceae</taxon>
        <taxon>Gomphilloideae</taxon>
        <taxon>Gomphillus</taxon>
    </lineage>
</organism>
<evidence type="ECO:0008006" key="4">
    <source>
        <dbReference type="Google" id="ProtNLM"/>
    </source>
</evidence>
<dbReference type="PANTHER" id="PTHR28052">
    <property type="entry name" value="UPF0545 PROTEIN C22ORF39"/>
    <property type="match status" value="1"/>
</dbReference>
<evidence type="ECO:0000313" key="2">
    <source>
        <dbReference type="EMBL" id="CAF9911425.1"/>
    </source>
</evidence>
<feature type="compositionally biased region" description="Polar residues" evidence="1">
    <location>
        <begin position="64"/>
        <end position="73"/>
    </location>
</feature>
<keyword evidence="3" id="KW-1185">Reference proteome</keyword>
<dbReference type="Pfam" id="PF11326">
    <property type="entry name" value="PANTS-like"/>
    <property type="match status" value="1"/>
</dbReference>
<sequence>MGWLWADPAAKPSTETVNSIKASHAPTALTEDDSPPSTIQAPETQKTKADQASAELELMLQEFQTPTQTQRHASTAGFRSESPSSSSWTPSILYPSTMSCTSTFDQAIYCQIVGGQFVNYYRYGTMRNCSELWSNFWFCMRTNRGFMSDEEREKRIQAFYIAKEARLKKDGSSEDVWEAREEQDVGPWAREQFRWDLRKYERGEAVLRDNSGRDHKGL</sequence>
<comment type="caution">
    <text evidence="2">The sequence shown here is derived from an EMBL/GenBank/DDBJ whole genome shotgun (WGS) entry which is preliminary data.</text>
</comment>
<feature type="region of interest" description="Disordered" evidence="1">
    <location>
        <begin position="64"/>
        <end position="87"/>
    </location>
</feature>
<evidence type="ECO:0000313" key="3">
    <source>
        <dbReference type="Proteomes" id="UP000664169"/>
    </source>
</evidence>
<protein>
    <recommendedName>
        <fullName evidence="4">Early meiotic induction protein 1</fullName>
    </recommendedName>
</protein>
<accession>A0A8H3I8J4</accession>
<dbReference type="EMBL" id="CAJPDQ010000006">
    <property type="protein sequence ID" value="CAF9911425.1"/>
    <property type="molecule type" value="Genomic_DNA"/>
</dbReference>
<gene>
    <name evidence="2" type="ORF">GOMPHAMPRED_007403</name>
</gene>
<dbReference type="AlphaFoldDB" id="A0A8H3I8J4"/>
<name>A0A8H3I8J4_9LECA</name>
<reference evidence="2" key="1">
    <citation type="submission" date="2021-03" db="EMBL/GenBank/DDBJ databases">
        <authorList>
            <person name="Tagirdzhanova G."/>
        </authorList>
    </citation>
    <scope>NUCLEOTIDE SEQUENCE</scope>
</reference>
<proteinExistence type="predicted"/>
<evidence type="ECO:0000256" key="1">
    <source>
        <dbReference type="SAM" id="MobiDB-lite"/>
    </source>
</evidence>
<dbReference type="InterPro" id="IPR021475">
    <property type="entry name" value="Pants/Emi1-like"/>
</dbReference>
<dbReference type="PANTHER" id="PTHR28052:SF1">
    <property type="entry name" value="UPF0545 PROTEIN C22ORF39"/>
    <property type="match status" value="1"/>
</dbReference>
<feature type="region of interest" description="Disordered" evidence="1">
    <location>
        <begin position="1"/>
        <end position="52"/>
    </location>
</feature>
<dbReference type="OrthoDB" id="2017405at2759"/>